<evidence type="ECO:0000256" key="9">
    <source>
        <dbReference type="SAM" id="Phobius"/>
    </source>
</evidence>
<dbReference type="Pfam" id="PF00361">
    <property type="entry name" value="Proton_antipo_M"/>
    <property type="match status" value="1"/>
</dbReference>
<evidence type="ECO:0000256" key="3">
    <source>
        <dbReference type="ARBA" id="ARBA00022475"/>
    </source>
</evidence>
<feature type="transmembrane region" description="Helical" evidence="9">
    <location>
        <begin position="341"/>
        <end position="361"/>
    </location>
</feature>
<feature type="transmembrane region" description="Helical" evidence="9">
    <location>
        <begin position="131"/>
        <end position="149"/>
    </location>
</feature>
<comment type="similarity">
    <text evidence="2">Belongs to the CPA3 antiporters (TC 2.A.63) subunit D family.</text>
</comment>
<name>A0ABZ0YVC3_9GAMM</name>
<reference evidence="11 12" key="1">
    <citation type="submission" date="2023-11" db="EMBL/GenBank/DDBJ databases">
        <title>MicrobeMod: A computational toolkit for identifying prokaryotic methylation and restriction-modification with nanopore sequencing.</title>
        <authorList>
            <person name="Crits-Christoph A."/>
            <person name="Kang S.C."/>
            <person name="Lee H."/>
            <person name="Ostrov N."/>
        </authorList>
    </citation>
    <scope>NUCLEOTIDE SEQUENCE [LARGE SCALE GENOMIC DNA]</scope>
    <source>
        <strain evidence="11 12">ATCC 49870</strain>
    </source>
</reference>
<keyword evidence="5 9" id="KW-1133">Transmembrane helix</keyword>
<dbReference type="NCBIfam" id="NF009309">
    <property type="entry name" value="PRK12666.1"/>
    <property type="match status" value="1"/>
</dbReference>
<protein>
    <submittedName>
        <fullName evidence="11">Monovalent cation/H+ antiporter subunit D</fullName>
    </submittedName>
</protein>
<evidence type="ECO:0000256" key="5">
    <source>
        <dbReference type="ARBA" id="ARBA00022989"/>
    </source>
</evidence>
<proteinExistence type="inferred from homology"/>
<evidence type="ECO:0000313" key="11">
    <source>
        <dbReference type="EMBL" id="WQH15708.1"/>
    </source>
</evidence>
<feature type="transmembrane region" description="Helical" evidence="9">
    <location>
        <begin position="381"/>
        <end position="399"/>
    </location>
</feature>
<keyword evidence="3" id="KW-1003">Cell membrane</keyword>
<dbReference type="PANTHER" id="PTHR42703:SF1">
    <property type="entry name" value="NA(+)_H(+) ANTIPORTER SUBUNIT D1"/>
    <property type="match status" value="1"/>
</dbReference>
<evidence type="ECO:0000313" key="12">
    <source>
        <dbReference type="Proteomes" id="UP001327459"/>
    </source>
</evidence>
<evidence type="ECO:0000256" key="7">
    <source>
        <dbReference type="RuleBase" id="RU000320"/>
    </source>
</evidence>
<evidence type="ECO:0000259" key="10">
    <source>
        <dbReference type="Pfam" id="PF00361"/>
    </source>
</evidence>
<organism evidence="11 12">
    <name type="scientific">Guyparkeria halophila</name>
    <dbReference type="NCBI Taxonomy" id="47960"/>
    <lineage>
        <taxon>Bacteria</taxon>
        <taxon>Pseudomonadati</taxon>
        <taxon>Pseudomonadota</taxon>
        <taxon>Gammaproteobacteria</taxon>
        <taxon>Chromatiales</taxon>
        <taxon>Thioalkalibacteraceae</taxon>
        <taxon>Guyparkeria</taxon>
    </lineage>
</organism>
<feature type="transmembrane region" description="Helical" evidence="9">
    <location>
        <begin position="161"/>
        <end position="185"/>
    </location>
</feature>
<feature type="transmembrane region" description="Helical" evidence="9">
    <location>
        <begin position="82"/>
        <end position="99"/>
    </location>
</feature>
<feature type="transmembrane region" description="Helical" evidence="9">
    <location>
        <begin position="279"/>
        <end position="303"/>
    </location>
</feature>
<feature type="transmembrane region" description="Helical" evidence="9">
    <location>
        <begin position="205"/>
        <end position="232"/>
    </location>
</feature>
<sequence length="541" mass="56836">MTANLITLLVLLPVALAAILAMTDKRAPGLSRGISLAGVAVLLVVSVGLLLGGQGNTPQVIELGSWAAPFGIVWVFDRLSGLMVVLTSIVAILSLLYAVRRDEDSAGPHFHALFQAQLFGLNGAFLTGDLFNLFVFFEVLLLASYGLLLHGNGRKRTRAGFHYVVVNLIGSTLFLFAVGALYGTVGSLNLADITLKLPQIAPDAVPIVTTAIFLLFTVFLIKGAAFPLYLWLPGAYGYASIPVAALFAIMTKVGLYSVLRVDSVMLSGNSIGGLVETTALIAPWLLWLGLITLLLAALGVVAGRFLRRQVAYLIVASVGTILIALGLVTGSERELAISGALFYWIHTTVLSAGFFLLAGLLMRHRPEAGDGIEAAPPMPHAVLVGSLFFAYAIAMAGLPPLTGFFGKVMILAAALDNPLMAPIFAVVLVSGLIMVIALARAGSRLFYQSQATPGHPAHATVCDGRTPLPGLALAIAPLAVATVMVVGAQPLSDWLDVTAEQITTPAGYLEAVMPDGILSPETAPGKFGQDYPDYPDYEGGH</sequence>
<dbReference type="EMBL" id="CP140153">
    <property type="protein sequence ID" value="WQH15708.1"/>
    <property type="molecule type" value="Genomic_DNA"/>
</dbReference>
<dbReference type="PANTHER" id="PTHR42703">
    <property type="entry name" value="NADH DEHYDROGENASE"/>
    <property type="match status" value="1"/>
</dbReference>
<keyword evidence="6 9" id="KW-0472">Membrane</keyword>
<dbReference type="Proteomes" id="UP001327459">
    <property type="component" value="Chromosome"/>
</dbReference>
<feature type="transmembrane region" description="Helical" evidence="9">
    <location>
        <begin position="310"/>
        <end position="329"/>
    </location>
</feature>
<dbReference type="InterPro" id="IPR050586">
    <property type="entry name" value="CPA3_Na-H_Antiporter_D"/>
</dbReference>
<evidence type="ECO:0000256" key="2">
    <source>
        <dbReference type="ARBA" id="ARBA00005346"/>
    </source>
</evidence>
<dbReference type="RefSeq" id="WP_322520734.1">
    <property type="nucleotide sequence ID" value="NZ_CP140153.1"/>
</dbReference>
<keyword evidence="4 7" id="KW-0812">Transmembrane</keyword>
<gene>
    <name evidence="11" type="ORF">SR882_08010</name>
</gene>
<evidence type="ECO:0000256" key="4">
    <source>
        <dbReference type="ARBA" id="ARBA00022692"/>
    </source>
</evidence>
<feature type="transmembrane region" description="Helical" evidence="9">
    <location>
        <begin position="239"/>
        <end position="259"/>
    </location>
</feature>
<comment type="subcellular location">
    <subcellularLocation>
        <location evidence="1">Cell membrane</location>
        <topology evidence="1">Multi-pass membrane protein</topology>
    </subcellularLocation>
    <subcellularLocation>
        <location evidence="7">Membrane</location>
        <topology evidence="7">Multi-pass membrane protein</topology>
    </subcellularLocation>
</comment>
<dbReference type="PRINTS" id="PR01437">
    <property type="entry name" value="NUOXDRDTASE4"/>
</dbReference>
<accession>A0ABZ0YVC3</accession>
<feature type="transmembrane region" description="Helical" evidence="9">
    <location>
        <begin position="419"/>
        <end position="439"/>
    </location>
</feature>
<dbReference type="InterPro" id="IPR003918">
    <property type="entry name" value="NADH_UbQ_OxRdtase"/>
</dbReference>
<feature type="transmembrane region" description="Helical" evidence="9">
    <location>
        <begin position="33"/>
        <end position="53"/>
    </location>
</feature>
<evidence type="ECO:0000256" key="1">
    <source>
        <dbReference type="ARBA" id="ARBA00004651"/>
    </source>
</evidence>
<feature type="region of interest" description="Disordered" evidence="8">
    <location>
        <begin position="521"/>
        <end position="541"/>
    </location>
</feature>
<keyword evidence="12" id="KW-1185">Reference proteome</keyword>
<feature type="domain" description="NADH:quinone oxidoreductase/Mrp antiporter transmembrane" evidence="10">
    <location>
        <begin position="128"/>
        <end position="429"/>
    </location>
</feature>
<evidence type="ECO:0000256" key="8">
    <source>
        <dbReference type="SAM" id="MobiDB-lite"/>
    </source>
</evidence>
<dbReference type="InterPro" id="IPR001750">
    <property type="entry name" value="ND/Mrp_TM"/>
</dbReference>
<evidence type="ECO:0000256" key="6">
    <source>
        <dbReference type="ARBA" id="ARBA00023136"/>
    </source>
</evidence>